<protein>
    <submittedName>
        <fullName evidence="1">Uncharacterized protein</fullName>
    </submittedName>
</protein>
<keyword evidence="2" id="KW-1185">Reference proteome</keyword>
<accession>A0ACB7WR89</accession>
<sequence length="117" mass="13030">MSLLSLKLKWPQDIDRRTAEDSELDPVDRIKCIFPYLGNIVNSIIPVNQTLIAKKKKPSSRWTKQAGYVALSPHSVKRCTGMGNQSSTDVKKEKLQNSTVTAKHSWSSLASYQTPAA</sequence>
<dbReference type="EMBL" id="CM037012">
    <property type="protein sequence ID" value="KAH7690937.1"/>
    <property type="molecule type" value="Genomic_DNA"/>
</dbReference>
<organism evidence="1 2">
    <name type="scientific">Dioscorea alata</name>
    <name type="common">Purple yam</name>
    <dbReference type="NCBI Taxonomy" id="55571"/>
    <lineage>
        <taxon>Eukaryota</taxon>
        <taxon>Viridiplantae</taxon>
        <taxon>Streptophyta</taxon>
        <taxon>Embryophyta</taxon>
        <taxon>Tracheophyta</taxon>
        <taxon>Spermatophyta</taxon>
        <taxon>Magnoliopsida</taxon>
        <taxon>Liliopsida</taxon>
        <taxon>Dioscoreales</taxon>
        <taxon>Dioscoreaceae</taxon>
        <taxon>Dioscorea</taxon>
    </lineage>
</organism>
<proteinExistence type="predicted"/>
<gene>
    <name evidence="1" type="ORF">IHE45_02G082900</name>
</gene>
<evidence type="ECO:0000313" key="2">
    <source>
        <dbReference type="Proteomes" id="UP000827976"/>
    </source>
</evidence>
<name>A0ACB7WR89_DIOAL</name>
<reference evidence="2" key="1">
    <citation type="journal article" date="2022" name="Nat. Commun.">
        <title>Chromosome evolution and the genetic basis of agronomically important traits in greater yam.</title>
        <authorList>
            <person name="Bredeson J.V."/>
            <person name="Lyons J.B."/>
            <person name="Oniyinde I.O."/>
            <person name="Okereke N.R."/>
            <person name="Kolade O."/>
            <person name="Nnabue I."/>
            <person name="Nwadili C.O."/>
            <person name="Hribova E."/>
            <person name="Parker M."/>
            <person name="Nwogha J."/>
            <person name="Shu S."/>
            <person name="Carlson J."/>
            <person name="Kariba R."/>
            <person name="Muthemba S."/>
            <person name="Knop K."/>
            <person name="Barton G.J."/>
            <person name="Sherwood A.V."/>
            <person name="Lopez-Montes A."/>
            <person name="Asiedu R."/>
            <person name="Jamnadass R."/>
            <person name="Muchugi A."/>
            <person name="Goodstein D."/>
            <person name="Egesi C.N."/>
            <person name="Featherston J."/>
            <person name="Asfaw A."/>
            <person name="Simpson G.G."/>
            <person name="Dolezel J."/>
            <person name="Hendre P.S."/>
            <person name="Van Deynze A."/>
            <person name="Kumar P.L."/>
            <person name="Obidiegwu J.E."/>
            <person name="Bhattacharjee R."/>
            <person name="Rokhsar D.S."/>
        </authorList>
    </citation>
    <scope>NUCLEOTIDE SEQUENCE [LARGE SCALE GENOMIC DNA]</scope>
    <source>
        <strain evidence="2">cv. TDa95/00328</strain>
    </source>
</reference>
<evidence type="ECO:0000313" key="1">
    <source>
        <dbReference type="EMBL" id="KAH7690937.1"/>
    </source>
</evidence>
<dbReference type="Proteomes" id="UP000827976">
    <property type="component" value="Chromosome 2"/>
</dbReference>
<comment type="caution">
    <text evidence="1">The sequence shown here is derived from an EMBL/GenBank/DDBJ whole genome shotgun (WGS) entry which is preliminary data.</text>
</comment>